<sequence length="1205" mass="140442">MREKINRLANGIIENDTPKISINPENIDIAVQYTQDANIQIDIISENNIPIKGLAYSNNPAVKILTAKFGGITAHVYAEIDSRYLGAKEHIEGEISLITNGGEYKIPYRFRTFGGLTGETLKKLKTIEDFMIIAKEDPETALRIFEYKDFTSASFMYDMKLRALYEGLTKRPDGYNCLEQFLVAAGAKMPVKLIFEKNRYEITYTDEENEYTIPIKRSGWGYLNIKVSSDSGFIKVKDKVIKDSDFDFNKYDCMLEFVASKLPRSNSSAVISFDSVDSYYEVVIDVKRKIAEKRPGKALMYKKHLLNYIKYRLRYEYEQNERLITMMLDELDKIYLITDNRLRIKLLKAEALYLKGEEYLARAVLLEEKDNVRAHKIDQHYEYILFEYISLMLEEMAGQREFFVKQVRGLIKDGLYEYLPFLINTDTAFKNSSALMYEMFKEAFEAGVRSPFLYIHYCRLLNKNPDFMHEPSKLDLAALDFGSDARLLSERLISETALKMKKIKKFDKRTFILLKKLYIQSGADKELLSAICRLIIKSGIRDKSLHKWFELAVKEDIGNKQLLNDTAAYTQDDDNSVFEYFMHTVPYDYADLINEKVLTYFITHHHVLDANEKTILYGNIIKFTKKSDILYIKYLPQMKNFVFEQVSQLRINERLAVIYKDIIKPNMIDKRMAKSLITILSAYRIEIQSRLVKTAAVIYPELKGEHVYTFDKIHAYVPVFSDRAGIFLQDAQGNRYNSLNIKKQSLLDMPEVKKECERLYPEHLLFELAQIWKTLDKTDPEQQETALLQEAGKDANFSDLFKSRILSKLLEFYREDSKKPSGPDIWVIEDNYKFLLDINKKDLNESDRSMICETLINIGYAKEAYDMVMNYGYDIVTRYNLAKLCKIMILDNAFANEGLLRTSFHVVMEGYNDMAILEYLCKYFNGSTDDMFSLFEISVSEHINTYDLDERLIAQMMFTGNGTHLDQAFAWYVSRRKGNDVLIRAYFTVKSADYFLNGKELPKKVFEYLENAISSTHGTNEIPVIYKLATTKYYSELTYMGSERQAAASDIINSLIDKGLIFPYYKKLAKWIRLPQDIKDKEILIYYGNRFSLPKLKSRILPGDGEFKSDDLRRMYMDIFIKEKLLFSGDIWEYKVYEEEDGKEIIKDSGSIRHETETDDNLPSRFERLNKLDPSSGGMPDYVLKEKFEDYIVKDEISRNLFGLM</sequence>
<dbReference type="InterPro" id="IPR043775">
    <property type="entry name" value="DUF5717_N"/>
</dbReference>
<dbReference type="HOGENOM" id="CLU_007782_1_0_9"/>
<comment type="caution">
    <text evidence="3">The sequence shown here is derived from an EMBL/GenBank/DDBJ whole genome shotgun (WGS) entry which is preliminary data.</text>
</comment>
<dbReference type="Pfam" id="PF18983">
    <property type="entry name" value="DUF5717"/>
    <property type="match status" value="1"/>
</dbReference>
<evidence type="ECO:0000313" key="4">
    <source>
        <dbReference type="Proteomes" id="UP000003011"/>
    </source>
</evidence>
<dbReference type="eggNOG" id="ENOG502Z86R">
    <property type="taxonomic scope" value="Bacteria"/>
</dbReference>
<dbReference type="EMBL" id="ACZL01000012">
    <property type="protein sequence ID" value="EHI56184.1"/>
    <property type="molecule type" value="Genomic_DNA"/>
</dbReference>
<evidence type="ECO:0008006" key="5">
    <source>
        <dbReference type="Google" id="ProtNLM"/>
    </source>
</evidence>
<feature type="domain" description="DUF5717" evidence="2">
    <location>
        <begin position="1"/>
        <end position="894"/>
    </location>
</feature>
<evidence type="ECO:0000313" key="3">
    <source>
        <dbReference type="EMBL" id="EHI56184.1"/>
    </source>
</evidence>
<dbReference type="InterPro" id="IPR043774">
    <property type="entry name" value="DUF5717_C"/>
</dbReference>
<dbReference type="AlphaFoldDB" id="G5GGM4"/>
<gene>
    <name evidence="3" type="ORF">HMPREF9333_00714</name>
</gene>
<protein>
    <recommendedName>
        <fullName evidence="5">DUF5717 domain-containing protein</fullName>
    </recommendedName>
</protein>
<organism evidence="3 4">
    <name type="scientific">Johnsonella ignava ATCC 51276</name>
    <dbReference type="NCBI Taxonomy" id="679200"/>
    <lineage>
        <taxon>Bacteria</taxon>
        <taxon>Bacillati</taxon>
        <taxon>Bacillota</taxon>
        <taxon>Clostridia</taxon>
        <taxon>Lachnospirales</taxon>
        <taxon>Lachnospiraceae</taxon>
        <taxon>Johnsonella</taxon>
    </lineage>
</organism>
<reference evidence="3 4" key="1">
    <citation type="submission" date="2011-08" db="EMBL/GenBank/DDBJ databases">
        <title>The Genome Sequence of Johnsonella ignava ATCC 51276.</title>
        <authorList>
            <consortium name="The Broad Institute Genome Sequencing Platform"/>
            <person name="Earl A."/>
            <person name="Ward D."/>
            <person name="Feldgarden M."/>
            <person name="Gevers D."/>
            <person name="Izard J."/>
            <person name="Blanton J.M."/>
            <person name="Baranova O.V."/>
            <person name="Dewhirst F.E."/>
            <person name="Young S.K."/>
            <person name="Zeng Q."/>
            <person name="Gargeya S."/>
            <person name="Fitzgerald M."/>
            <person name="Haas B."/>
            <person name="Abouelleil A."/>
            <person name="Alvarado L."/>
            <person name="Arachchi H.M."/>
            <person name="Berlin A."/>
            <person name="Brown A."/>
            <person name="Chapman S.B."/>
            <person name="Chen Z."/>
            <person name="Dunbar C."/>
            <person name="Freedman E."/>
            <person name="Gearin G."/>
            <person name="Gellesch M."/>
            <person name="Goldberg J."/>
            <person name="Griggs A."/>
            <person name="Gujja S."/>
            <person name="Heiman D."/>
            <person name="Howarth C."/>
            <person name="Larson L."/>
            <person name="Lui A."/>
            <person name="MacDonald P.J.P."/>
            <person name="Montmayeur A."/>
            <person name="Murphy C."/>
            <person name="Neiman D."/>
            <person name="Pearson M."/>
            <person name="Priest M."/>
            <person name="Roberts A."/>
            <person name="Saif S."/>
            <person name="Shea T."/>
            <person name="Shenoy N."/>
            <person name="Sisk P."/>
            <person name="Stolte C."/>
            <person name="Sykes S."/>
            <person name="Wortman J."/>
            <person name="Nusbaum C."/>
            <person name="Birren B."/>
        </authorList>
    </citation>
    <scope>NUCLEOTIDE SEQUENCE [LARGE SCALE GENOMIC DNA]</scope>
    <source>
        <strain evidence="3 4">ATCC 51276</strain>
    </source>
</reference>
<proteinExistence type="predicted"/>
<feature type="domain" description="DUF5717" evidence="1">
    <location>
        <begin position="897"/>
        <end position="1202"/>
    </location>
</feature>
<evidence type="ECO:0000259" key="1">
    <source>
        <dbReference type="Pfam" id="PF18983"/>
    </source>
</evidence>
<name>G5GGM4_9FIRM</name>
<keyword evidence="4" id="KW-1185">Reference proteome</keyword>
<evidence type="ECO:0000259" key="2">
    <source>
        <dbReference type="Pfam" id="PF18984"/>
    </source>
</evidence>
<dbReference type="Proteomes" id="UP000003011">
    <property type="component" value="Unassembled WGS sequence"/>
</dbReference>
<accession>G5GGM4</accession>
<dbReference type="STRING" id="679200.HMPREF9333_00714"/>
<dbReference type="Pfam" id="PF18984">
    <property type="entry name" value="DUF5717_N"/>
    <property type="match status" value="1"/>
</dbReference>